<evidence type="ECO:0000313" key="7">
    <source>
        <dbReference type="Proteomes" id="UP000186851"/>
    </source>
</evidence>
<dbReference type="InterPro" id="IPR002699">
    <property type="entry name" value="V_ATPase_D"/>
</dbReference>
<dbReference type="Gene3D" id="1.10.287.3240">
    <property type="match status" value="1"/>
</dbReference>
<name>A0AAF0ICU3_ODILC</name>
<comment type="function">
    <text evidence="4">Component of the A-type ATP synthase that produces ATP from ADP in the presence of a proton gradient across the membrane.</text>
</comment>
<keyword evidence="4" id="KW-1003">Cell membrane</keyword>
<dbReference type="HAMAP" id="MF_00271">
    <property type="entry name" value="ATP_synth_D_arch"/>
    <property type="match status" value="1"/>
</dbReference>
<evidence type="ECO:0000256" key="2">
    <source>
        <dbReference type="ARBA" id="ARBA00022448"/>
    </source>
</evidence>
<keyword evidence="4" id="KW-0472">Membrane</keyword>
<accession>A0AAF0ICU3</accession>
<dbReference type="Proteomes" id="UP000186851">
    <property type="component" value="Chromosome"/>
</dbReference>
<dbReference type="AlphaFoldDB" id="A0AAF0ICU3"/>
<evidence type="ECO:0000256" key="5">
    <source>
        <dbReference type="SAM" id="Coils"/>
    </source>
</evidence>
<dbReference type="GO" id="GO:0005886">
    <property type="term" value="C:plasma membrane"/>
    <property type="evidence" value="ECO:0007669"/>
    <property type="project" value="UniProtKB-SubCell"/>
</dbReference>
<dbReference type="GO" id="GO:0046933">
    <property type="term" value="F:proton-transporting ATP synthase activity, rotational mechanism"/>
    <property type="evidence" value="ECO:0007669"/>
    <property type="project" value="UniProtKB-UniRule"/>
</dbReference>
<dbReference type="GO" id="GO:0046961">
    <property type="term" value="F:proton-transporting ATPase activity, rotational mechanism"/>
    <property type="evidence" value="ECO:0007669"/>
    <property type="project" value="InterPro"/>
</dbReference>
<evidence type="ECO:0000313" key="6">
    <source>
        <dbReference type="EMBL" id="WEU40677.1"/>
    </source>
</evidence>
<keyword evidence="3 4" id="KW-0406">Ion transport</keyword>
<keyword evidence="5" id="KW-0175">Coiled coil</keyword>
<dbReference type="GO" id="GO:0042777">
    <property type="term" value="P:proton motive force-driven plasma membrane ATP synthesis"/>
    <property type="evidence" value="ECO:0007669"/>
    <property type="project" value="UniProtKB-UniRule"/>
</dbReference>
<comment type="similarity">
    <text evidence="1 4">Belongs to the V-ATPase D subunit family.</text>
</comment>
<reference evidence="6" key="2">
    <citation type="journal article" date="2022" name="Nat. Microbiol.">
        <title>A closed Candidatus Odinarchaeum chromosome exposes Asgard archaeal viruses.</title>
        <authorList>
            <person name="Tamarit D."/>
            <person name="Caceres E.F."/>
            <person name="Krupovic M."/>
            <person name="Nijland R."/>
            <person name="Eme L."/>
            <person name="Robinson N.P."/>
            <person name="Ettema T.J.G."/>
        </authorList>
    </citation>
    <scope>NUCLEOTIDE SEQUENCE</scope>
    <source>
        <strain evidence="6">LCB_4</strain>
    </source>
</reference>
<evidence type="ECO:0000256" key="4">
    <source>
        <dbReference type="HAMAP-Rule" id="MF_00271"/>
    </source>
</evidence>
<comment type="subcellular location">
    <subcellularLocation>
        <location evidence="4">Cell membrane</location>
        <topology evidence="4">Peripheral membrane protein</topology>
    </subcellularLocation>
</comment>
<keyword evidence="2 4" id="KW-0813">Transport</keyword>
<dbReference type="GO" id="GO:0005524">
    <property type="term" value="F:ATP binding"/>
    <property type="evidence" value="ECO:0007669"/>
    <property type="project" value="UniProtKB-UniRule"/>
</dbReference>
<dbReference type="PANTHER" id="PTHR11671">
    <property type="entry name" value="V-TYPE ATP SYNTHASE SUBUNIT D"/>
    <property type="match status" value="1"/>
</dbReference>
<feature type="coiled-coil region" evidence="5">
    <location>
        <begin position="147"/>
        <end position="174"/>
    </location>
</feature>
<evidence type="ECO:0000256" key="3">
    <source>
        <dbReference type="ARBA" id="ARBA00023065"/>
    </source>
</evidence>
<keyword evidence="4" id="KW-0375">Hydrogen ion transport</keyword>
<gene>
    <name evidence="4" type="primary">atpD</name>
    <name evidence="6" type="ORF">OdinLCB4_001750</name>
</gene>
<comment type="subunit">
    <text evidence="4">Has multiple subunits with at least A(3), B(3), C, D, E, F, H, I and proteolipid K(x).</text>
</comment>
<dbReference type="NCBIfam" id="TIGR00309">
    <property type="entry name" value="V_ATPase_subD"/>
    <property type="match status" value="1"/>
</dbReference>
<organism evidence="6 7">
    <name type="scientific">Odinarchaeota yellowstonii (strain LCB_4)</name>
    <dbReference type="NCBI Taxonomy" id="1841599"/>
    <lineage>
        <taxon>Archaea</taxon>
        <taxon>Promethearchaeati</taxon>
        <taxon>Candidatus Odinarchaeota</taxon>
        <taxon>Candidatus Odinarchaeia</taxon>
        <taxon>Candidatus Odinarchaeales</taxon>
        <taxon>Candidatus Odinarchaeaceae</taxon>
        <taxon>Candidatus Odinarchaeum</taxon>
    </lineage>
</organism>
<dbReference type="KEGG" id="oyw:OdinLCB4_001750"/>
<dbReference type="Pfam" id="PF01813">
    <property type="entry name" value="ATP-synt_D"/>
    <property type="match status" value="1"/>
</dbReference>
<dbReference type="EMBL" id="CP091871">
    <property type="protein sequence ID" value="WEU40677.1"/>
    <property type="molecule type" value="Genomic_DNA"/>
</dbReference>
<reference evidence="6" key="1">
    <citation type="journal article" date="2017" name="Nature">
        <title>Asgard archaea illuminate the origin of eukaryotic cellular complexity.</title>
        <authorList>
            <person name="Zaremba-Niedzwiedzka K."/>
            <person name="Caceres E.F."/>
            <person name="Saw J.H."/>
            <person name="Backstrom D."/>
            <person name="Juzokaite L."/>
            <person name="Vancaester E."/>
            <person name="Seitz K.W."/>
            <person name="Anantharaman K."/>
            <person name="Starnawski P."/>
            <person name="Kjeldsen K.U."/>
            <person name="Scott M.B."/>
            <person name="Nunoura T."/>
            <person name="Banfield J.F."/>
            <person name="Schramm A."/>
            <person name="Baker B.J."/>
            <person name="Spang A."/>
            <person name="Ettema T.J.G."/>
        </authorList>
    </citation>
    <scope>NUCLEOTIDE SEQUENCE</scope>
    <source>
        <strain evidence="6">LCB_4</strain>
    </source>
</reference>
<proteinExistence type="inferred from homology"/>
<dbReference type="NCBIfam" id="NF001545">
    <property type="entry name" value="PRK00373.1-4"/>
    <property type="match status" value="1"/>
</dbReference>
<keyword evidence="4" id="KW-0066">ATP synthesis</keyword>
<sequence length="211" mass="24273">MPISVIAGVKATRMELLALKKKKQLAQKGYELLKEKRDALIMEFFRLIEDVKELRDKLQEDLAQAFQNLKYAKMIDGPLKLYSLASSIKPTLNLEVETHNVMGVKMPKLNIISQNGEGAQHSLIGFSSKTDDAKRYFKNALDTIIKLAEIEGSVKRLAEEIEKSKRRVNALKFIVIPRIEATINYIELHLEEAEREDFTRLKFIKRKLSEK</sequence>
<protein>
    <recommendedName>
        <fullName evidence="4">A-type ATP synthase subunit D</fullName>
    </recommendedName>
</protein>
<evidence type="ECO:0000256" key="1">
    <source>
        <dbReference type="ARBA" id="ARBA00005850"/>
    </source>
</evidence>